<dbReference type="Proteomes" id="UP000053599">
    <property type="component" value="Unassembled WGS sequence"/>
</dbReference>
<organism evidence="3 4">
    <name type="scientific">Exophiala sideris</name>
    <dbReference type="NCBI Taxonomy" id="1016849"/>
    <lineage>
        <taxon>Eukaryota</taxon>
        <taxon>Fungi</taxon>
        <taxon>Dikarya</taxon>
        <taxon>Ascomycota</taxon>
        <taxon>Pezizomycotina</taxon>
        <taxon>Eurotiomycetes</taxon>
        <taxon>Chaetothyriomycetidae</taxon>
        <taxon>Chaetothyriales</taxon>
        <taxon>Herpotrichiellaceae</taxon>
        <taxon>Exophiala</taxon>
    </lineage>
</organism>
<dbReference type="PANTHER" id="PTHR42760">
    <property type="entry name" value="SHORT-CHAIN DEHYDROGENASES/REDUCTASES FAMILY MEMBER"/>
    <property type="match status" value="1"/>
</dbReference>
<dbReference type="HOGENOM" id="CLU_010194_1_0_1"/>
<dbReference type="AlphaFoldDB" id="A0A0D1XI50"/>
<dbReference type="CDD" id="cd05233">
    <property type="entry name" value="SDR_c"/>
    <property type="match status" value="1"/>
</dbReference>
<sequence length="268" mass="27495">MTEAGKGLSGRACLVTGGAGGLGKSIVLALLEGGANVAVSDISKGALEAVANAEFQGHGGTSKLLLLPGDVTDAGVVKSLIDETVKHLGQLDVLVNCAGIFDRFDPVGDLSQDLWSKVLAVNVTGPFLLSKEAINHFLSRGATDASIVNIGSLASEHGWCGGAAYTTSKHAVRGLTKTTAAFYRNNGIRCNLVMPGGMNTDIVTNIANSREGLHPEGQKMLDAVLDGLQTSISDTKEVAKLVAFLASTDSSALTGAIIKADHGITTLI</sequence>
<keyword evidence="2" id="KW-0521">NADP</keyword>
<dbReference type="Gene3D" id="3.40.50.720">
    <property type="entry name" value="NAD(P)-binding Rossmann-like Domain"/>
    <property type="match status" value="1"/>
</dbReference>
<dbReference type="GO" id="GO:0048038">
    <property type="term" value="F:quinone binding"/>
    <property type="evidence" value="ECO:0007669"/>
    <property type="project" value="TreeGrafter"/>
</dbReference>
<evidence type="ECO:0000313" key="3">
    <source>
        <dbReference type="EMBL" id="KIV87866.1"/>
    </source>
</evidence>
<dbReference type="EMBL" id="KN846951">
    <property type="protein sequence ID" value="KIV87866.1"/>
    <property type="molecule type" value="Genomic_DNA"/>
</dbReference>
<protein>
    <submittedName>
        <fullName evidence="3">Uncharacterized protein</fullName>
    </submittedName>
</protein>
<gene>
    <name evidence="3" type="ORF">PV11_03384</name>
</gene>
<reference evidence="3 4" key="1">
    <citation type="submission" date="2015-01" db="EMBL/GenBank/DDBJ databases">
        <title>The Genome Sequence of Exophiala sideris CBS121828.</title>
        <authorList>
            <consortium name="The Broad Institute Genomics Platform"/>
            <person name="Cuomo C."/>
            <person name="de Hoog S."/>
            <person name="Gorbushina A."/>
            <person name="Stielow B."/>
            <person name="Teixiera M."/>
            <person name="Abouelleil A."/>
            <person name="Chapman S.B."/>
            <person name="Priest M."/>
            <person name="Young S.K."/>
            <person name="Wortman J."/>
            <person name="Nusbaum C."/>
            <person name="Birren B."/>
        </authorList>
    </citation>
    <scope>NUCLEOTIDE SEQUENCE [LARGE SCALE GENOMIC DNA]</scope>
    <source>
        <strain evidence="3 4">CBS 121828</strain>
    </source>
</reference>
<dbReference type="GO" id="GO:0016616">
    <property type="term" value="F:oxidoreductase activity, acting on the CH-OH group of donors, NAD or NADP as acceptor"/>
    <property type="evidence" value="ECO:0007669"/>
    <property type="project" value="TreeGrafter"/>
</dbReference>
<dbReference type="STRING" id="1016849.A0A0D1XI50"/>
<dbReference type="InterPro" id="IPR002347">
    <property type="entry name" value="SDR_fam"/>
</dbReference>
<dbReference type="GO" id="GO:0006633">
    <property type="term" value="P:fatty acid biosynthetic process"/>
    <property type="evidence" value="ECO:0007669"/>
    <property type="project" value="TreeGrafter"/>
</dbReference>
<dbReference type="PRINTS" id="PR00080">
    <property type="entry name" value="SDRFAMILY"/>
</dbReference>
<comment type="similarity">
    <text evidence="1">Belongs to the short-chain dehydrogenases/reductases (SDR) family.</text>
</comment>
<dbReference type="Pfam" id="PF13561">
    <property type="entry name" value="adh_short_C2"/>
    <property type="match status" value="1"/>
</dbReference>
<dbReference type="OrthoDB" id="37659at2759"/>
<dbReference type="SUPFAM" id="SSF51735">
    <property type="entry name" value="NAD(P)-binding Rossmann-fold domains"/>
    <property type="match status" value="1"/>
</dbReference>
<accession>A0A0D1XI50</accession>
<dbReference type="PANTHER" id="PTHR42760:SF127">
    <property type="entry name" value="3-KETOACYL-ACYL CARRIER PROTEIN REDUCTASE-RELATED"/>
    <property type="match status" value="1"/>
</dbReference>
<name>A0A0D1XI50_9EURO</name>
<dbReference type="PRINTS" id="PR00081">
    <property type="entry name" value="GDHRDH"/>
</dbReference>
<dbReference type="FunFam" id="3.40.50.720:FF:000084">
    <property type="entry name" value="Short-chain dehydrogenase reductase"/>
    <property type="match status" value="1"/>
</dbReference>
<evidence type="ECO:0000313" key="4">
    <source>
        <dbReference type="Proteomes" id="UP000053599"/>
    </source>
</evidence>
<evidence type="ECO:0000256" key="2">
    <source>
        <dbReference type="ARBA" id="ARBA00022857"/>
    </source>
</evidence>
<evidence type="ECO:0000256" key="1">
    <source>
        <dbReference type="ARBA" id="ARBA00006484"/>
    </source>
</evidence>
<dbReference type="PROSITE" id="PS00061">
    <property type="entry name" value="ADH_SHORT"/>
    <property type="match status" value="1"/>
</dbReference>
<dbReference type="InterPro" id="IPR020904">
    <property type="entry name" value="Sc_DH/Rdtase_CS"/>
</dbReference>
<proteinExistence type="inferred from homology"/>
<dbReference type="InterPro" id="IPR036291">
    <property type="entry name" value="NAD(P)-bd_dom_sf"/>
</dbReference>